<dbReference type="InterPro" id="IPR045468">
    <property type="entry name" value="DUF6496"/>
</dbReference>
<organism evidence="2 3">
    <name type="scientific">Nitrospira tepida</name>
    <dbReference type="NCBI Taxonomy" id="2973512"/>
    <lineage>
        <taxon>Bacteria</taxon>
        <taxon>Pseudomonadati</taxon>
        <taxon>Nitrospirota</taxon>
        <taxon>Nitrospiria</taxon>
        <taxon>Nitrospirales</taxon>
        <taxon>Nitrospiraceae</taxon>
        <taxon>Nitrospira</taxon>
    </lineage>
</organism>
<evidence type="ECO:0000313" key="2">
    <source>
        <dbReference type="EMBL" id="CAI4033821.1"/>
    </source>
</evidence>
<feature type="compositionally biased region" description="Basic residues" evidence="1">
    <location>
        <begin position="87"/>
        <end position="97"/>
    </location>
</feature>
<keyword evidence="3" id="KW-1185">Reference proteome</keyword>
<accession>A0AA86N370</accession>
<dbReference type="EMBL" id="OX365700">
    <property type="protein sequence ID" value="CAI4033821.1"/>
    <property type="molecule type" value="Genomic_DNA"/>
</dbReference>
<dbReference type="RefSeq" id="WP_289271248.1">
    <property type="nucleotide sequence ID" value="NZ_OX365700.1"/>
</dbReference>
<reference evidence="2" key="1">
    <citation type="submission" date="2022-10" db="EMBL/GenBank/DDBJ databases">
        <authorList>
            <person name="Koch H."/>
        </authorList>
    </citation>
    <scope>NUCLEOTIDE SEQUENCE</scope>
    <source>
        <strain evidence="2">DNF</strain>
    </source>
</reference>
<evidence type="ECO:0000256" key="1">
    <source>
        <dbReference type="SAM" id="MobiDB-lite"/>
    </source>
</evidence>
<evidence type="ECO:0000313" key="3">
    <source>
        <dbReference type="Proteomes" id="UP001179121"/>
    </source>
</evidence>
<name>A0AA86N370_9BACT</name>
<dbReference type="KEGG" id="nti:DNFV4_04263"/>
<protein>
    <submittedName>
        <fullName evidence="2">TolA protein</fullName>
    </submittedName>
</protein>
<dbReference type="AlphaFoldDB" id="A0AA86N370"/>
<sequence>MPEEATVRRARAKQRAGKAPSTQAGEFVREEIRHVREGKHGARSTKQAIAIGLSKARKAGVPLKPPPKGQTSERTRKSAERAYERGQRHRPRKRSSRRSQAALRALKREGRRAASSTALSRQARRKK</sequence>
<gene>
    <name evidence="2" type="ORF">DNFV4_04263</name>
</gene>
<dbReference type="Proteomes" id="UP001179121">
    <property type="component" value="Chromosome"/>
</dbReference>
<feature type="compositionally biased region" description="Basic and acidic residues" evidence="1">
    <location>
        <begin position="71"/>
        <end position="86"/>
    </location>
</feature>
<feature type="compositionally biased region" description="Basic and acidic residues" evidence="1">
    <location>
        <begin position="27"/>
        <end position="40"/>
    </location>
</feature>
<feature type="region of interest" description="Disordered" evidence="1">
    <location>
        <begin position="1"/>
        <end position="127"/>
    </location>
</feature>
<proteinExistence type="predicted"/>
<dbReference type="Pfam" id="PF20106">
    <property type="entry name" value="DUF6496"/>
    <property type="match status" value="1"/>
</dbReference>